<organism evidence="12 13">
    <name type="scientific">Parafannyhessea umbonata</name>
    <dbReference type="NCBI Taxonomy" id="604330"/>
    <lineage>
        <taxon>Bacteria</taxon>
        <taxon>Bacillati</taxon>
        <taxon>Actinomycetota</taxon>
        <taxon>Coriobacteriia</taxon>
        <taxon>Coriobacteriales</taxon>
        <taxon>Atopobiaceae</taxon>
        <taxon>Parafannyhessea</taxon>
    </lineage>
</organism>
<dbReference type="Pfam" id="PF00664">
    <property type="entry name" value="ABC_membrane"/>
    <property type="match status" value="1"/>
</dbReference>
<dbReference type="InterPro" id="IPR011527">
    <property type="entry name" value="ABC1_TM_dom"/>
</dbReference>
<feature type="transmembrane region" description="Helical" evidence="9">
    <location>
        <begin position="157"/>
        <end position="178"/>
    </location>
</feature>
<dbReference type="SMART" id="SM00382">
    <property type="entry name" value="AAA"/>
    <property type="match status" value="1"/>
</dbReference>
<evidence type="ECO:0000259" key="11">
    <source>
        <dbReference type="PROSITE" id="PS50929"/>
    </source>
</evidence>
<name>A0A6N7WVN4_9ACTN</name>
<keyword evidence="7 9" id="KW-1133">Transmembrane helix</keyword>
<dbReference type="SUPFAM" id="SSF52540">
    <property type="entry name" value="P-loop containing nucleoside triphosphate hydrolases"/>
    <property type="match status" value="1"/>
</dbReference>
<keyword evidence="2" id="KW-0813">Transport</keyword>
<evidence type="ECO:0000256" key="6">
    <source>
        <dbReference type="ARBA" id="ARBA00022840"/>
    </source>
</evidence>
<keyword evidence="6 12" id="KW-0067">ATP-binding</keyword>
<dbReference type="InterPro" id="IPR039421">
    <property type="entry name" value="Type_1_exporter"/>
</dbReference>
<evidence type="ECO:0000256" key="7">
    <source>
        <dbReference type="ARBA" id="ARBA00022989"/>
    </source>
</evidence>
<accession>A0A6N7WVN4</accession>
<feature type="domain" description="ABC transmembrane type-1" evidence="11">
    <location>
        <begin position="15"/>
        <end position="300"/>
    </location>
</feature>
<keyword evidence="3" id="KW-1003">Cell membrane</keyword>
<comment type="caution">
    <text evidence="12">The sequence shown here is derived from an EMBL/GenBank/DDBJ whole genome shotgun (WGS) entry which is preliminary data.</text>
</comment>
<evidence type="ECO:0000259" key="10">
    <source>
        <dbReference type="PROSITE" id="PS50893"/>
    </source>
</evidence>
<dbReference type="PANTHER" id="PTHR43394">
    <property type="entry name" value="ATP-DEPENDENT PERMEASE MDL1, MITOCHONDRIAL"/>
    <property type="match status" value="1"/>
</dbReference>
<evidence type="ECO:0000313" key="12">
    <source>
        <dbReference type="EMBL" id="MST60700.1"/>
    </source>
</evidence>
<evidence type="ECO:0000256" key="8">
    <source>
        <dbReference type="ARBA" id="ARBA00023136"/>
    </source>
</evidence>
<dbReference type="GO" id="GO:0005524">
    <property type="term" value="F:ATP binding"/>
    <property type="evidence" value="ECO:0007669"/>
    <property type="project" value="UniProtKB-KW"/>
</dbReference>
<dbReference type="Proteomes" id="UP000434342">
    <property type="component" value="Unassembled WGS sequence"/>
</dbReference>
<dbReference type="InterPro" id="IPR003593">
    <property type="entry name" value="AAA+_ATPase"/>
</dbReference>
<feature type="domain" description="ABC transporter" evidence="10">
    <location>
        <begin position="336"/>
        <end position="586"/>
    </location>
</feature>
<proteinExistence type="predicted"/>
<dbReference type="PANTHER" id="PTHR43394:SF1">
    <property type="entry name" value="ATP-BINDING CASSETTE SUB-FAMILY B MEMBER 10, MITOCHONDRIAL"/>
    <property type="match status" value="1"/>
</dbReference>
<dbReference type="GO" id="GO:0016887">
    <property type="term" value="F:ATP hydrolysis activity"/>
    <property type="evidence" value="ECO:0007669"/>
    <property type="project" value="InterPro"/>
</dbReference>
<evidence type="ECO:0000256" key="3">
    <source>
        <dbReference type="ARBA" id="ARBA00022475"/>
    </source>
</evidence>
<keyword evidence="8 9" id="KW-0472">Membrane</keyword>
<feature type="transmembrane region" description="Helical" evidence="9">
    <location>
        <begin position="278"/>
        <end position="298"/>
    </location>
</feature>
<dbReference type="PROSITE" id="PS50893">
    <property type="entry name" value="ABC_TRANSPORTER_2"/>
    <property type="match status" value="1"/>
</dbReference>
<evidence type="ECO:0000256" key="9">
    <source>
        <dbReference type="SAM" id="Phobius"/>
    </source>
</evidence>
<feature type="transmembrane region" description="Helical" evidence="9">
    <location>
        <begin position="51"/>
        <end position="84"/>
    </location>
</feature>
<dbReference type="Gene3D" id="3.40.50.300">
    <property type="entry name" value="P-loop containing nucleotide triphosphate hydrolases"/>
    <property type="match status" value="1"/>
</dbReference>
<dbReference type="FunFam" id="3.40.50.300:FF:000854">
    <property type="entry name" value="Multidrug ABC transporter ATP-binding protein"/>
    <property type="match status" value="1"/>
</dbReference>
<dbReference type="GO" id="GO:0015421">
    <property type="term" value="F:ABC-type oligopeptide transporter activity"/>
    <property type="evidence" value="ECO:0007669"/>
    <property type="project" value="TreeGrafter"/>
</dbReference>
<dbReference type="PROSITE" id="PS50929">
    <property type="entry name" value="ABC_TM1F"/>
    <property type="match status" value="1"/>
</dbReference>
<dbReference type="InterPro" id="IPR027417">
    <property type="entry name" value="P-loop_NTPase"/>
</dbReference>
<dbReference type="InterPro" id="IPR036640">
    <property type="entry name" value="ABC1_TM_sf"/>
</dbReference>
<keyword evidence="4 9" id="KW-0812">Transmembrane</keyword>
<evidence type="ECO:0000256" key="1">
    <source>
        <dbReference type="ARBA" id="ARBA00004651"/>
    </source>
</evidence>
<protein>
    <submittedName>
        <fullName evidence="12">ABC transporter ATP-binding protein</fullName>
    </submittedName>
</protein>
<dbReference type="Gene3D" id="1.20.1560.10">
    <property type="entry name" value="ABC transporter type 1, transmembrane domain"/>
    <property type="match status" value="1"/>
</dbReference>
<dbReference type="InterPro" id="IPR017871">
    <property type="entry name" value="ABC_transporter-like_CS"/>
</dbReference>
<dbReference type="CDD" id="cd18548">
    <property type="entry name" value="ABC_6TM_Tm287_like"/>
    <property type="match status" value="1"/>
</dbReference>
<dbReference type="EMBL" id="VUND01000002">
    <property type="protein sequence ID" value="MST60700.1"/>
    <property type="molecule type" value="Genomic_DNA"/>
</dbReference>
<evidence type="ECO:0000256" key="4">
    <source>
        <dbReference type="ARBA" id="ARBA00022692"/>
    </source>
</evidence>
<sequence>MRLARLLRGHAGEVVAVFALLLVQALCELSLPRYMSDIVNVGVVGAQAGNAAYLGHMALVMFGFCVGSLVAAMLSGLIASRVAAAVARDLRRKVFAKVMSFSPAEVNRFSQSSLITRCTNDVQQIQNMVVIMLRMVMFAPVMGVVAVVQVMTMGGGLAWIVGAALLAVLGVVTVLFSLTMPRFKVMQSLVDRVNLVAREMLDGLMTIRAFGRQDHELERFDEASGDLRDAQLFVNRATALMMPLMMLVMNVATVAIVWFGSRGVAAGAMRVGDMMAFISYAMMIVMSFLIVSMVAVILPRAEVSVGRVQEVLAVEPAVREPKHPVAPAADAPRGRLVFDHVGFRYPDAEGDVVSDVSFATAPGKITAIVGSTGSGKSTLVQLAPRLYDPTSGTVTLDGVDTRQMSLADLRSRVGYVPQQGFLFSGSIRSNVAFGTDAVGTDDAASGMDAPGATGEKDLLRAVEVAQASELVSRKDGGLDAPIAQGGTNVSGGQRQRLAIARALAMRPEVLVLDDSFSALDYATDARLRQALARECADTAVLVVAQRVATVMGADQIVVLDEGCVVGQGTHEELLRSCPEYLEIAKSQLSASELGLKEGE</sequence>
<keyword evidence="5" id="KW-0547">Nucleotide-binding</keyword>
<dbReference type="GO" id="GO:0005886">
    <property type="term" value="C:plasma membrane"/>
    <property type="evidence" value="ECO:0007669"/>
    <property type="project" value="UniProtKB-SubCell"/>
</dbReference>
<comment type="subcellular location">
    <subcellularLocation>
        <location evidence="1">Cell membrane</location>
        <topology evidence="1">Multi-pass membrane protein</topology>
    </subcellularLocation>
</comment>
<feature type="transmembrane region" description="Helical" evidence="9">
    <location>
        <begin position="237"/>
        <end position="258"/>
    </location>
</feature>
<evidence type="ECO:0000256" key="2">
    <source>
        <dbReference type="ARBA" id="ARBA00022448"/>
    </source>
</evidence>
<dbReference type="InterPro" id="IPR003439">
    <property type="entry name" value="ABC_transporter-like_ATP-bd"/>
</dbReference>
<dbReference type="RefSeq" id="WP_154541439.1">
    <property type="nucleotide sequence ID" value="NZ_VUND01000002.1"/>
</dbReference>
<feature type="transmembrane region" description="Helical" evidence="9">
    <location>
        <begin position="131"/>
        <end position="151"/>
    </location>
</feature>
<gene>
    <name evidence="12" type="ORF">FYJ69_07225</name>
</gene>
<evidence type="ECO:0000256" key="5">
    <source>
        <dbReference type="ARBA" id="ARBA00022741"/>
    </source>
</evidence>
<dbReference type="Pfam" id="PF00005">
    <property type="entry name" value="ABC_tran"/>
    <property type="match status" value="1"/>
</dbReference>
<reference evidence="12 13" key="1">
    <citation type="submission" date="2019-08" db="EMBL/GenBank/DDBJ databases">
        <title>In-depth cultivation of the pig gut microbiome towards novel bacterial diversity and tailored functional studies.</title>
        <authorList>
            <person name="Wylensek D."/>
            <person name="Hitch T.C.A."/>
            <person name="Clavel T."/>
        </authorList>
    </citation>
    <scope>NUCLEOTIDE SEQUENCE [LARGE SCALE GENOMIC DNA]</scope>
    <source>
        <strain evidence="12 13">WB01_CNA04</strain>
    </source>
</reference>
<evidence type="ECO:0000313" key="13">
    <source>
        <dbReference type="Proteomes" id="UP000434342"/>
    </source>
</evidence>
<dbReference type="SUPFAM" id="SSF90123">
    <property type="entry name" value="ABC transporter transmembrane region"/>
    <property type="match status" value="1"/>
</dbReference>
<dbReference type="AlphaFoldDB" id="A0A6N7WVN4"/>
<dbReference type="PROSITE" id="PS00211">
    <property type="entry name" value="ABC_TRANSPORTER_1"/>
    <property type="match status" value="1"/>
</dbReference>